<dbReference type="InterPro" id="IPR016032">
    <property type="entry name" value="Sig_transdc_resp-reg_C-effctor"/>
</dbReference>
<feature type="transmembrane region" description="Helical" evidence="4">
    <location>
        <begin position="6"/>
        <end position="26"/>
    </location>
</feature>
<feature type="transmembrane region" description="Helical" evidence="4">
    <location>
        <begin position="151"/>
        <end position="168"/>
    </location>
</feature>
<sequence length="305" mass="35100">MVILSDILLFLTTALVVSITCLCVLLRVRMSDAYTGSFLTVLTPLSFQMCLTLLTTYLSRVLDEQHLLSRFYETYALGATLLSVLLTTLLLLMFSRYLIKLIRATEEQKHLGNRILTLLILVFFILSLYIIFAKSGGDWIKALHDTMRYHFFSASMFLVIHGVLGCLYAKKATTWEEERLLKGICYTFLPLIILFPLDILFFRQVAFKLVYLSFAVLSVYLYYFISRRYFLTYEMTSGLPDAKVKQLGVSEREAQIINLLVEGLSNQEIAKELFISPNTVKTHIKNIYTKLGVSNRLQLFNLLKQ</sequence>
<dbReference type="Pfam" id="PF00196">
    <property type="entry name" value="GerE"/>
    <property type="match status" value="1"/>
</dbReference>
<keyword evidence="1" id="KW-0805">Transcription regulation</keyword>
<organism evidence="6 7">
    <name type="scientific">Sphaerochaeta associata</name>
    <dbReference type="NCBI Taxonomy" id="1129264"/>
    <lineage>
        <taxon>Bacteria</taxon>
        <taxon>Pseudomonadati</taxon>
        <taxon>Spirochaetota</taxon>
        <taxon>Spirochaetia</taxon>
        <taxon>Spirochaetales</taxon>
        <taxon>Sphaerochaetaceae</taxon>
        <taxon>Sphaerochaeta</taxon>
    </lineage>
</organism>
<name>A0ABY4DA33_9SPIR</name>
<evidence type="ECO:0000313" key="7">
    <source>
        <dbReference type="Proteomes" id="UP000829708"/>
    </source>
</evidence>
<keyword evidence="4" id="KW-0812">Transmembrane</keyword>
<evidence type="ECO:0000313" key="6">
    <source>
        <dbReference type="EMBL" id="UOM50830.1"/>
    </source>
</evidence>
<keyword evidence="2" id="KW-0238">DNA-binding</keyword>
<keyword evidence="4" id="KW-0472">Membrane</keyword>
<reference evidence="7" key="1">
    <citation type="journal article" date="2024" name="J Bioinform Genom">
        <title>Complete genome sequence of the type strain bacterium Sphaerochaeta associata GLS2t (VKM B-2742)t.</title>
        <authorList>
            <person name="Troshina O.Y."/>
            <person name="Tepeeva A.N."/>
            <person name="Arzamasceva V.O."/>
            <person name="Whitman W.B."/>
            <person name="Varghese N."/>
            <person name="Shapiro N."/>
            <person name="Woyke T."/>
            <person name="Kripides N.C."/>
            <person name="Vasilenko O.V."/>
        </authorList>
    </citation>
    <scope>NUCLEOTIDE SEQUENCE [LARGE SCALE GENOMIC DNA]</scope>
    <source>
        <strain evidence="7">GLS2T</strain>
    </source>
</reference>
<dbReference type="EMBL" id="CP094929">
    <property type="protein sequence ID" value="UOM50830.1"/>
    <property type="molecule type" value="Genomic_DNA"/>
</dbReference>
<feature type="transmembrane region" description="Helical" evidence="4">
    <location>
        <begin position="111"/>
        <end position="131"/>
    </location>
</feature>
<dbReference type="PANTHER" id="PTHR44688">
    <property type="entry name" value="DNA-BINDING TRANSCRIPTIONAL ACTIVATOR DEVR_DOSR"/>
    <property type="match status" value="1"/>
</dbReference>
<dbReference type="Gene3D" id="1.10.10.10">
    <property type="entry name" value="Winged helix-like DNA-binding domain superfamily/Winged helix DNA-binding domain"/>
    <property type="match status" value="1"/>
</dbReference>
<evidence type="ECO:0000256" key="4">
    <source>
        <dbReference type="SAM" id="Phobius"/>
    </source>
</evidence>
<keyword evidence="3" id="KW-0804">Transcription</keyword>
<dbReference type="PROSITE" id="PS50043">
    <property type="entry name" value="HTH_LUXR_2"/>
    <property type="match status" value="1"/>
</dbReference>
<feature type="domain" description="HTH luxR-type" evidence="5">
    <location>
        <begin position="242"/>
        <end position="305"/>
    </location>
</feature>
<proteinExistence type="predicted"/>
<gene>
    <name evidence="6" type="ORF">MUG09_14805</name>
</gene>
<dbReference type="InterPro" id="IPR036388">
    <property type="entry name" value="WH-like_DNA-bd_sf"/>
</dbReference>
<evidence type="ECO:0000256" key="2">
    <source>
        <dbReference type="ARBA" id="ARBA00023125"/>
    </source>
</evidence>
<keyword evidence="7" id="KW-1185">Reference proteome</keyword>
<dbReference type="SUPFAM" id="SSF46894">
    <property type="entry name" value="C-terminal effector domain of the bipartite response regulators"/>
    <property type="match status" value="1"/>
</dbReference>
<keyword evidence="4" id="KW-1133">Transmembrane helix</keyword>
<dbReference type="Proteomes" id="UP000829708">
    <property type="component" value="Chromosome"/>
</dbReference>
<protein>
    <submittedName>
        <fullName evidence="6">Helix-turn-helix transcriptional regulator</fullName>
    </submittedName>
</protein>
<feature type="transmembrane region" description="Helical" evidence="4">
    <location>
        <begin position="205"/>
        <end position="225"/>
    </location>
</feature>
<feature type="transmembrane region" description="Helical" evidence="4">
    <location>
        <begin position="180"/>
        <end position="199"/>
    </location>
</feature>
<evidence type="ECO:0000256" key="3">
    <source>
        <dbReference type="ARBA" id="ARBA00023163"/>
    </source>
</evidence>
<evidence type="ECO:0000256" key="1">
    <source>
        <dbReference type="ARBA" id="ARBA00023015"/>
    </source>
</evidence>
<feature type="transmembrane region" description="Helical" evidence="4">
    <location>
        <begin position="38"/>
        <end position="58"/>
    </location>
</feature>
<dbReference type="CDD" id="cd06170">
    <property type="entry name" value="LuxR_C_like"/>
    <property type="match status" value="1"/>
</dbReference>
<accession>A0ABY4DA33</accession>
<dbReference type="PROSITE" id="PS00622">
    <property type="entry name" value="HTH_LUXR_1"/>
    <property type="match status" value="1"/>
</dbReference>
<dbReference type="PANTHER" id="PTHR44688:SF16">
    <property type="entry name" value="DNA-BINDING TRANSCRIPTIONAL ACTIVATOR DEVR_DOSR"/>
    <property type="match status" value="1"/>
</dbReference>
<dbReference type="RefSeq" id="WP_244772215.1">
    <property type="nucleotide sequence ID" value="NZ_CP094929.1"/>
</dbReference>
<dbReference type="InterPro" id="IPR000792">
    <property type="entry name" value="Tscrpt_reg_LuxR_C"/>
</dbReference>
<evidence type="ECO:0000259" key="5">
    <source>
        <dbReference type="PROSITE" id="PS50043"/>
    </source>
</evidence>
<feature type="transmembrane region" description="Helical" evidence="4">
    <location>
        <begin position="78"/>
        <end position="99"/>
    </location>
</feature>
<dbReference type="SMART" id="SM00421">
    <property type="entry name" value="HTH_LUXR"/>
    <property type="match status" value="1"/>
</dbReference>
<dbReference type="PRINTS" id="PR00038">
    <property type="entry name" value="HTHLUXR"/>
</dbReference>